<dbReference type="AlphaFoldDB" id="A0A369MUW5"/>
<dbReference type="GO" id="GO:0004386">
    <property type="term" value="F:helicase activity"/>
    <property type="evidence" value="ECO:0007669"/>
    <property type="project" value="InterPro"/>
</dbReference>
<dbReference type="InterPro" id="IPR027417">
    <property type="entry name" value="P-loop_NTPase"/>
</dbReference>
<evidence type="ECO:0008006" key="7">
    <source>
        <dbReference type="Google" id="ProtNLM"/>
    </source>
</evidence>
<proteinExistence type="predicted"/>
<name>A0A369MUW5_EGGLN</name>
<comment type="caution">
    <text evidence="5">The sequence shown here is derived from an EMBL/GenBank/DDBJ whole genome shotgun (WGS) entry which is preliminary data.</text>
</comment>
<evidence type="ECO:0000313" key="5">
    <source>
        <dbReference type="EMBL" id="RDB80576.1"/>
    </source>
</evidence>
<gene>
    <name evidence="5" type="ORF">C1872_05050</name>
</gene>
<evidence type="ECO:0000313" key="6">
    <source>
        <dbReference type="Proteomes" id="UP000253752"/>
    </source>
</evidence>
<dbReference type="EMBL" id="PPTX01000005">
    <property type="protein sequence ID" value="RDB80576.1"/>
    <property type="molecule type" value="Genomic_DNA"/>
</dbReference>
<feature type="coiled-coil region" evidence="1">
    <location>
        <begin position="409"/>
        <end position="436"/>
    </location>
</feature>
<reference evidence="5 6" key="1">
    <citation type="journal article" date="2018" name="Elife">
        <title>Discovery and characterization of a prevalent human gut bacterial enzyme sufficient for the inactivation of a family of plant toxins.</title>
        <authorList>
            <person name="Koppel N."/>
            <person name="Bisanz J.E."/>
            <person name="Pandelia M.E."/>
            <person name="Turnbaugh P.J."/>
            <person name="Balskus E.P."/>
        </authorList>
    </citation>
    <scope>NUCLEOTIDE SEQUENCE [LARGE SCALE GENOMIC DNA]</scope>
    <source>
        <strain evidence="5 6">MR1 #12</strain>
    </source>
</reference>
<feature type="domain" description="DNA2/NAM7 helicase-like C-terminal" evidence="4">
    <location>
        <begin position="578"/>
        <end position="732"/>
    </location>
</feature>
<protein>
    <recommendedName>
        <fullName evidence="7">DUF2726 domain-containing protein</fullName>
    </recommendedName>
</protein>
<dbReference type="InterPro" id="IPR045055">
    <property type="entry name" value="DNA2/NAM7-like"/>
</dbReference>
<dbReference type="PANTHER" id="PTHR10887">
    <property type="entry name" value="DNA2/NAM7 HELICASE FAMILY"/>
    <property type="match status" value="1"/>
</dbReference>
<dbReference type="Pfam" id="PF13087">
    <property type="entry name" value="AAA_12"/>
    <property type="match status" value="1"/>
</dbReference>
<dbReference type="InterPro" id="IPR024402">
    <property type="entry name" value="DUF2726"/>
</dbReference>
<evidence type="ECO:0000259" key="4">
    <source>
        <dbReference type="Pfam" id="PF13087"/>
    </source>
</evidence>
<evidence type="ECO:0000259" key="2">
    <source>
        <dbReference type="Pfam" id="PF10881"/>
    </source>
</evidence>
<dbReference type="Gene3D" id="3.40.50.300">
    <property type="entry name" value="P-loop containing nucleotide triphosphate hydrolases"/>
    <property type="match status" value="3"/>
</dbReference>
<dbReference type="InterPro" id="IPR047187">
    <property type="entry name" value="SF1_C_Upf1"/>
</dbReference>
<feature type="domain" description="DUF2726" evidence="2">
    <location>
        <begin position="840"/>
        <end position="902"/>
    </location>
</feature>
<dbReference type="Proteomes" id="UP000253752">
    <property type="component" value="Unassembled WGS sequence"/>
</dbReference>
<feature type="domain" description="DNA2/NAM7 helicase helicase" evidence="3">
    <location>
        <begin position="188"/>
        <end position="541"/>
    </location>
</feature>
<dbReference type="RefSeq" id="WP_114516308.1">
    <property type="nucleotide sequence ID" value="NZ_BQNE01000001.1"/>
</dbReference>
<evidence type="ECO:0000256" key="1">
    <source>
        <dbReference type="SAM" id="Coils"/>
    </source>
</evidence>
<dbReference type="InterPro" id="IPR041677">
    <property type="entry name" value="DNA2/NAM7_AAA_11"/>
</dbReference>
<keyword evidence="1" id="KW-0175">Coiled coil</keyword>
<accession>A0A369MUW5</accession>
<sequence length="928" mass="105343">MELADPVEQLFFIRENGSVPFGAEPADVYEFERAGNRCWIRHKKGEKAYPYGVTRVMEEHPKETLDPCRTVVRRGGRSFDNVERIAVYDAHVAVRFSNGSCKRYRIGEVSLEENMLEDPRPKNVFAYLRALASTDELLNERTERPILEERYDGIGAVASGTVLSCYLSGECLGSQQDDPAPLIYPFGLNASQKKAVERAFSDRLSVVQGPPGTGKTQTILNIIANNIMQDRTTAVVSNNVSAVENVVDKLGRNDLDFVCALLGRGETKEKFFGNQPTYPDSLEAWDMASEDRERLLAEVGELVGGLGRAFKDRERLAEIDASIDAYEREYGYFKAYAESLGTGTVEQHDPRFGRASRNILRFWVREGQRVEEGRSVGFLYRAYIRAFFGGFYLDAVKRDDFLVVPLLQDAFYRAKLRELRDEARLLKERSYDFEANMATIEEKSMRAFKAQLAKRYSANRDRRTFELRGLWSRSVAFAKEYPVVLSTTHSITTSLGPCFRYDSVLMDEASQISVAAGALALACAKNAVIVGDHKQLANVVKRERADETDRIADKHRVSDCYRYAKHSMLTSVLCLWPALQLTLLKEHYRCHPQIIGFCNKMYYDGDLVIMTKDEGERDVLSFHRTVSGNHERGRRNMRQISVVCDEIIPDLVDSGVRDIGVIAPFNPQVCELKKAVPEGVSVATVHKFQGRENDAIVLSTVEDAIGSFVGDPQMVNVAVSRAVKKLRVVASQNLRGRKDNDIEELARYIEYNGFEIVQSQIRSVFDLLYKEYAEERARYLGKRPRVSRYDSENLMAAALEDMLATGRFAQVSFRCHVGLSTLVGDGVVLSPHEERYVRNPRTHVDFLFFREMNKRPLLAVEVDAWQFHKEGTKQYERDRMKDAVLERCGLPLLRLPTDSRGREYDVGAIERMLERCIAEHDEGSEEAI</sequence>
<evidence type="ECO:0000259" key="3">
    <source>
        <dbReference type="Pfam" id="PF13086"/>
    </source>
</evidence>
<dbReference type="CDD" id="cd18808">
    <property type="entry name" value="SF1_C_Upf1"/>
    <property type="match status" value="1"/>
</dbReference>
<dbReference type="SUPFAM" id="SSF52540">
    <property type="entry name" value="P-loop containing nucleoside triphosphate hydrolases"/>
    <property type="match status" value="1"/>
</dbReference>
<dbReference type="InterPro" id="IPR041679">
    <property type="entry name" value="DNA2/NAM7-like_C"/>
</dbReference>
<organism evidence="5 6">
    <name type="scientific">Eggerthella lenta</name>
    <name type="common">Eubacterium lentum</name>
    <dbReference type="NCBI Taxonomy" id="84112"/>
    <lineage>
        <taxon>Bacteria</taxon>
        <taxon>Bacillati</taxon>
        <taxon>Actinomycetota</taxon>
        <taxon>Coriobacteriia</taxon>
        <taxon>Eggerthellales</taxon>
        <taxon>Eggerthellaceae</taxon>
        <taxon>Eggerthella</taxon>
    </lineage>
</organism>
<dbReference type="Pfam" id="PF10881">
    <property type="entry name" value="DUF2726"/>
    <property type="match status" value="1"/>
</dbReference>
<dbReference type="Pfam" id="PF13086">
    <property type="entry name" value="AAA_11"/>
    <property type="match status" value="1"/>
</dbReference>